<dbReference type="Proteomes" id="UP000193811">
    <property type="component" value="Unassembled WGS sequence"/>
</dbReference>
<dbReference type="OrthoDB" id="8478129at2"/>
<reference evidence="2 8" key="1">
    <citation type="submission" date="2015-03" db="EMBL/GenBank/DDBJ databases">
        <authorList>
            <person name="Murphy D."/>
        </authorList>
    </citation>
    <scope>NUCLEOTIDE SEQUENCE [LARGE SCALE GENOMIC DNA]</scope>
    <source>
        <strain evidence="2 8">D16</strain>
    </source>
</reference>
<dbReference type="Pfam" id="PF01966">
    <property type="entry name" value="HD"/>
    <property type="match status" value="1"/>
</dbReference>
<evidence type="ECO:0000313" key="9">
    <source>
        <dbReference type="Proteomes" id="UP000193811"/>
    </source>
</evidence>
<evidence type="ECO:0000313" key="4">
    <source>
        <dbReference type="EMBL" id="OBF23562.1"/>
    </source>
</evidence>
<dbReference type="Proteomes" id="UP000037594">
    <property type="component" value="Unassembled WGS sequence"/>
</dbReference>
<evidence type="ECO:0000313" key="2">
    <source>
        <dbReference type="EMBL" id="CQD10537.1"/>
    </source>
</evidence>
<dbReference type="SUPFAM" id="SSF109604">
    <property type="entry name" value="HD-domain/PDEase-like"/>
    <property type="match status" value="1"/>
</dbReference>
<dbReference type="PANTHER" id="PTHR35569:SF1">
    <property type="entry name" value="CYANAMIDE HYDRATASE DDI2-RELATED"/>
    <property type="match status" value="1"/>
</dbReference>
<dbReference type="GO" id="GO:0016787">
    <property type="term" value="F:hydrolase activity"/>
    <property type="evidence" value="ECO:0007669"/>
    <property type="project" value="UniProtKB-KW"/>
</dbReference>
<evidence type="ECO:0000313" key="5">
    <source>
        <dbReference type="EMBL" id="ORV22314.1"/>
    </source>
</evidence>
<keyword evidence="9" id="KW-1185">Reference proteome</keyword>
<sequence>MSHTIAGIEIPDTAAVAEATRLVQQTITPLIYHHSCRVFYFGQIHAQRLGVKPDPELLYLAAMFHDTGLVTPFSDTEQRFEVDGADHGREFLLKRGFSASAADTVWTAIALHTTPGIPGRMGPEIAATHLGVLTDVVGFGLDDLDSDRIDEILAVHPRGDFKNEFLSAYFDGFKNRPETTLGTVNFDVLQHFMPDFRGVTTVERILGSAWPS</sequence>
<feature type="domain" description="HD" evidence="1">
    <location>
        <begin position="32"/>
        <end position="117"/>
    </location>
</feature>
<dbReference type="Proteomes" id="UP000093779">
    <property type="component" value="Unassembled WGS sequence"/>
</dbReference>
<keyword evidence="2" id="KW-0378">Hydrolase</keyword>
<gene>
    <name evidence="4" type="ORF">A5726_12030</name>
    <name evidence="3" type="ORF">ACT17_19505</name>
    <name evidence="5" type="ORF">AWB98_26445</name>
    <name evidence="2" type="ORF">BN970_02085</name>
</gene>
<dbReference type="EMBL" id="CTEF01000001">
    <property type="protein sequence ID" value="CQD10537.1"/>
    <property type="molecule type" value="Genomic_DNA"/>
</dbReference>
<dbReference type="EMBL" id="LZHX01000039">
    <property type="protein sequence ID" value="OBF23562.1"/>
    <property type="molecule type" value="Genomic_DNA"/>
</dbReference>
<reference evidence="4 7" key="4">
    <citation type="submission" date="2016-06" db="EMBL/GenBank/DDBJ databases">
        <authorList>
            <person name="Kjaerup R.B."/>
            <person name="Dalgaard T.S."/>
            <person name="Juul-Madsen H.R."/>
        </authorList>
    </citation>
    <scope>NUCLEOTIDE SEQUENCE [LARGE SCALE GENOMIC DNA]</scope>
    <source>
        <strain evidence="4 7">ACS1953</strain>
    </source>
</reference>
<dbReference type="Proteomes" id="UP000182227">
    <property type="component" value="Unassembled WGS sequence"/>
</dbReference>
<dbReference type="Gene3D" id="1.10.3210.10">
    <property type="entry name" value="Hypothetical protein af1432"/>
    <property type="match status" value="1"/>
</dbReference>
<protein>
    <submittedName>
        <fullName evidence="3">Diguanylate cyclase</fullName>
    </submittedName>
    <submittedName>
        <fullName evidence="2">Metal-dependent phosphohydrolase</fullName>
    </submittedName>
</protein>
<evidence type="ECO:0000313" key="7">
    <source>
        <dbReference type="Proteomes" id="UP000093779"/>
    </source>
</evidence>
<evidence type="ECO:0000313" key="8">
    <source>
        <dbReference type="Proteomes" id="UP000182227"/>
    </source>
</evidence>
<organism evidence="3 6">
    <name type="scientific">Mycolicibacterium conceptionense</name>
    <dbReference type="NCBI Taxonomy" id="451644"/>
    <lineage>
        <taxon>Bacteria</taxon>
        <taxon>Bacillati</taxon>
        <taxon>Actinomycetota</taxon>
        <taxon>Actinomycetes</taxon>
        <taxon>Mycobacteriales</taxon>
        <taxon>Mycobacteriaceae</taxon>
        <taxon>Mycolicibacterium</taxon>
    </lineage>
</organism>
<dbReference type="PATRIC" id="fig|451644.5.peg.4028"/>
<dbReference type="InterPro" id="IPR006674">
    <property type="entry name" value="HD_domain"/>
</dbReference>
<name>A0A0J8U6E8_9MYCO</name>
<evidence type="ECO:0000313" key="6">
    <source>
        <dbReference type="Proteomes" id="UP000037594"/>
    </source>
</evidence>
<dbReference type="CDD" id="cd00077">
    <property type="entry name" value="HDc"/>
    <property type="match status" value="1"/>
</dbReference>
<dbReference type="AlphaFoldDB" id="A0A0J8U6E8"/>
<dbReference type="EMBL" id="LFOD01000019">
    <property type="protein sequence ID" value="KMV16607.1"/>
    <property type="molecule type" value="Genomic_DNA"/>
</dbReference>
<dbReference type="RefSeq" id="WP_019349186.1">
    <property type="nucleotide sequence ID" value="NZ_AGSZ01000980.1"/>
</dbReference>
<evidence type="ECO:0000313" key="3">
    <source>
        <dbReference type="EMBL" id="KMV16607.1"/>
    </source>
</evidence>
<evidence type="ECO:0000259" key="1">
    <source>
        <dbReference type="Pfam" id="PF01966"/>
    </source>
</evidence>
<reference evidence="3 6" key="2">
    <citation type="submission" date="2015-06" db="EMBL/GenBank/DDBJ databases">
        <title>Genome sequence of Mycobacterium conceptionense strain MLE.</title>
        <authorList>
            <person name="Greninger A.L."/>
            <person name="Cunningham G."/>
            <person name="Chiu C.Y."/>
            <person name="Miller S."/>
        </authorList>
    </citation>
    <scope>NUCLEOTIDE SEQUENCE [LARGE SCALE GENOMIC DNA]</scope>
    <source>
        <strain evidence="3 6">MLE</strain>
    </source>
</reference>
<dbReference type="PANTHER" id="PTHR35569">
    <property type="entry name" value="CYANAMIDE HYDRATASE DDI2-RELATED"/>
    <property type="match status" value="1"/>
</dbReference>
<dbReference type="GeneID" id="44299047"/>
<accession>A0A0J8U6E8</accession>
<dbReference type="InterPro" id="IPR003607">
    <property type="entry name" value="HD/PDEase_dom"/>
</dbReference>
<dbReference type="EMBL" id="LQOP01000028">
    <property type="protein sequence ID" value="ORV22314.1"/>
    <property type="molecule type" value="Genomic_DNA"/>
</dbReference>
<proteinExistence type="predicted"/>
<reference evidence="5 9" key="3">
    <citation type="submission" date="2016-01" db="EMBL/GenBank/DDBJ databases">
        <title>The new phylogeny of the genus Mycobacterium.</title>
        <authorList>
            <person name="Tarcisio F."/>
            <person name="Conor M."/>
            <person name="Antonella G."/>
            <person name="Elisabetta G."/>
            <person name="Giulia F.S."/>
            <person name="Sara T."/>
            <person name="Anna F."/>
            <person name="Clotilde B."/>
            <person name="Roberto B."/>
            <person name="Veronica D.S."/>
            <person name="Fabio R."/>
            <person name="Monica P."/>
            <person name="Olivier J."/>
            <person name="Enrico T."/>
            <person name="Nicola S."/>
        </authorList>
    </citation>
    <scope>NUCLEOTIDE SEQUENCE [LARGE SCALE GENOMIC DNA]</scope>
    <source>
        <strain evidence="5 9">CCUG 50187</strain>
    </source>
</reference>